<dbReference type="AlphaFoldDB" id="A0A0C9Z0I5"/>
<organism evidence="2 3">
    <name type="scientific">Pisolithus microcarpus 441</name>
    <dbReference type="NCBI Taxonomy" id="765257"/>
    <lineage>
        <taxon>Eukaryota</taxon>
        <taxon>Fungi</taxon>
        <taxon>Dikarya</taxon>
        <taxon>Basidiomycota</taxon>
        <taxon>Agaricomycotina</taxon>
        <taxon>Agaricomycetes</taxon>
        <taxon>Agaricomycetidae</taxon>
        <taxon>Boletales</taxon>
        <taxon>Sclerodermatineae</taxon>
        <taxon>Pisolithaceae</taxon>
        <taxon>Pisolithus</taxon>
    </lineage>
</organism>
<reference evidence="3" key="2">
    <citation type="submission" date="2015-01" db="EMBL/GenBank/DDBJ databases">
        <title>Evolutionary Origins and Diversification of the Mycorrhizal Mutualists.</title>
        <authorList>
            <consortium name="DOE Joint Genome Institute"/>
            <consortium name="Mycorrhizal Genomics Consortium"/>
            <person name="Kohler A."/>
            <person name="Kuo A."/>
            <person name="Nagy L.G."/>
            <person name="Floudas D."/>
            <person name="Copeland A."/>
            <person name="Barry K.W."/>
            <person name="Cichocki N."/>
            <person name="Veneault-Fourrey C."/>
            <person name="LaButti K."/>
            <person name="Lindquist E.A."/>
            <person name="Lipzen A."/>
            <person name="Lundell T."/>
            <person name="Morin E."/>
            <person name="Murat C."/>
            <person name="Riley R."/>
            <person name="Ohm R."/>
            <person name="Sun H."/>
            <person name="Tunlid A."/>
            <person name="Henrissat B."/>
            <person name="Grigoriev I.V."/>
            <person name="Hibbett D.S."/>
            <person name="Martin F."/>
        </authorList>
    </citation>
    <scope>NUCLEOTIDE SEQUENCE [LARGE SCALE GENOMIC DNA]</scope>
    <source>
        <strain evidence="3">441</strain>
    </source>
</reference>
<sequence length="109" mass="11951">MTPQPTAARHLLPNLNRPLARSTTPAGHGGDDDDDDVFTVRSHQHHREMQSTDTTEEERSSVFAEDDTPTHVCVNQPRQGPSLTRLLSIPPTCVANPILPPSLVRQATP</sequence>
<dbReference type="Proteomes" id="UP000054018">
    <property type="component" value="Unassembled WGS sequence"/>
</dbReference>
<keyword evidence="3" id="KW-1185">Reference proteome</keyword>
<protein>
    <submittedName>
        <fullName evidence="2">Uncharacterized protein</fullName>
    </submittedName>
</protein>
<dbReference type="EMBL" id="KN833685">
    <property type="protein sequence ID" value="KIK30970.1"/>
    <property type="molecule type" value="Genomic_DNA"/>
</dbReference>
<reference evidence="2 3" key="1">
    <citation type="submission" date="2014-04" db="EMBL/GenBank/DDBJ databases">
        <authorList>
            <consortium name="DOE Joint Genome Institute"/>
            <person name="Kuo A."/>
            <person name="Kohler A."/>
            <person name="Costa M.D."/>
            <person name="Nagy L.G."/>
            <person name="Floudas D."/>
            <person name="Copeland A."/>
            <person name="Barry K.W."/>
            <person name="Cichocki N."/>
            <person name="Veneault-Fourrey C."/>
            <person name="LaButti K."/>
            <person name="Lindquist E.A."/>
            <person name="Lipzen A."/>
            <person name="Lundell T."/>
            <person name="Morin E."/>
            <person name="Murat C."/>
            <person name="Sun H."/>
            <person name="Tunlid A."/>
            <person name="Henrissat B."/>
            <person name="Grigoriev I.V."/>
            <person name="Hibbett D.S."/>
            <person name="Martin F."/>
            <person name="Nordberg H.P."/>
            <person name="Cantor M.N."/>
            <person name="Hua S.X."/>
        </authorList>
    </citation>
    <scope>NUCLEOTIDE SEQUENCE [LARGE SCALE GENOMIC DNA]</scope>
    <source>
        <strain evidence="2 3">441</strain>
    </source>
</reference>
<dbReference type="HOGENOM" id="CLU_2184990_0_0_1"/>
<accession>A0A0C9Z0I5</accession>
<evidence type="ECO:0000256" key="1">
    <source>
        <dbReference type="SAM" id="MobiDB-lite"/>
    </source>
</evidence>
<evidence type="ECO:0000313" key="2">
    <source>
        <dbReference type="EMBL" id="KIK30970.1"/>
    </source>
</evidence>
<feature type="region of interest" description="Disordered" evidence="1">
    <location>
        <begin position="1"/>
        <end position="81"/>
    </location>
</feature>
<gene>
    <name evidence="2" type="ORF">PISMIDRAFT_627260</name>
</gene>
<name>A0A0C9Z0I5_9AGAM</name>
<evidence type="ECO:0000313" key="3">
    <source>
        <dbReference type="Proteomes" id="UP000054018"/>
    </source>
</evidence>
<proteinExistence type="predicted"/>